<evidence type="ECO:0000256" key="9">
    <source>
        <dbReference type="ARBA" id="ARBA00022898"/>
    </source>
</evidence>
<dbReference type="PANTHER" id="PTHR42743:SF11">
    <property type="entry name" value="AMINODEOXYCHORISMATE LYASE"/>
    <property type="match status" value="1"/>
</dbReference>
<name>A0A2T6AYQ5_9RHOB</name>
<keyword evidence="10" id="KW-0100">Branched-chain amino acid biosynthesis</keyword>
<dbReference type="GO" id="GO:0009082">
    <property type="term" value="P:branched-chain amino acid biosynthetic process"/>
    <property type="evidence" value="ECO:0007669"/>
    <property type="project" value="UniProtKB-KW"/>
</dbReference>
<gene>
    <name evidence="16" type="ORF">C8N34_10835</name>
</gene>
<proteinExistence type="inferred from homology"/>
<dbReference type="Proteomes" id="UP000244224">
    <property type="component" value="Unassembled WGS sequence"/>
</dbReference>
<dbReference type="EC" id="2.6.1.42" evidence="7"/>
<dbReference type="Gene3D" id="3.20.10.10">
    <property type="entry name" value="D-amino Acid Aminotransferase, subunit A, domain 2"/>
    <property type="match status" value="1"/>
</dbReference>
<evidence type="ECO:0000256" key="4">
    <source>
        <dbReference type="ARBA" id="ARBA00004931"/>
    </source>
</evidence>
<dbReference type="InterPro" id="IPR043132">
    <property type="entry name" value="BCAT-like_C"/>
</dbReference>
<keyword evidence="17" id="KW-1185">Reference proteome</keyword>
<dbReference type="EMBL" id="QBKP01000008">
    <property type="protein sequence ID" value="PTX48929.1"/>
    <property type="molecule type" value="Genomic_DNA"/>
</dbReference>
<dbReference type="RefSeq" id="WP_108129247.1">
    <property type="nucleotide sequence ID" value="NZ_QBKP01000008.1"/>
</dbReference>
<evidence type="ECO:0000256" key="7">
    <source>
        <dbReference type="ARBA" id="ARBA00013053"/>
    </source>
</evidence>
<keyword evidence="10" id="KW-0028">Amino-acid biosynthesis</keyword>
<protein>
    <recommendedName>
        <fullName evidence="8">Probable branched-chain-amino-acid aminotransferase</fullName>
        <ecNumber evidence="7">2.6.1.42</ecNumber>
    </recommendedName>
</protein>
<dbReference type="OrthoDB" id="21319at2"/>
<sequence>MAFGKNIRTFFEGKWHDGDVSVMRAADHGIWQGSSVFDGARWFDGIAPDLDRHLARVNRSAEALMITPTMAVEDMLEIAREGLRAYGPDHAVYIRPMYWAIDGSDLGVAPAENSTGFALCLEEVPMPPATGQTTLTRTRFRRPVLEDAVCNAKAGCLYPNNARMLVEAKQKGFGNALVADAMGNVAETATANVFMVKDGAVFTPIANGTFLSGITRARHIANMRAEGIEVQETVLTFADFEAADEVFLSGNFAKVTSVARFDDTEYRSRTMTDRIRGLYMDWAHSAPARAA</sequence>
<dbReference type="SUPFAM" id="SSF56752">
    <property type="entry name" value="D-aminoacid aminotransferase-like PLP-dependent enzymes"/>
    <property type="match status" value="1"/>
</dbReference>
<evidence type="ECO:0000313" key="17">
    <source>
        <dbReference type="Proteomes" id="UP000244224"/>
    </source>
</evidence>
<evidence type="ECO:0000256" key="11">
    <source>
        <dbReference type="ARBA" id="ARBA00048212"/>
    </source>
</evidence>
<evidence type="ECO:0000256" key="14">
    <source>
        <dbReference type="RuleBase" id="RU004106"/>
    </source>
</evidence>
<dbReference type="NCBIfam" id="NF009896">
    <property type="entry name" value="PRK13356.1"/>
    <property type="match status" value="1"/>
</dbReference>
<comment type="caution">
    <text evidence="16">The sequence shown here is derived from an EMBL/GenBank/DDBJ whole genome shotgun (WGS) entry which is preliminary data.</text>
</comment>
<comment type="catalytic activity">
    <reaction evidence="12">
        <text>L-isoleucine + 2-oxoglutarate = (S)-3-methyl-2-oxopentanoate + L-glutamate</text>
        <dbReference type="Rhea" id="RHEA:24801"/>
        <dbReference type="ChEBI" id="CHEBI:16810"/>
        <dbReference type="ChEBI" id="CHEBI:29985"/>
        <dbReference type="ChEBI" id="CHEBI:35146"/>
        <dbReference type="ChEBI" id="CHEBI:58045"/>
        <dbReference type="EC" id="2.6.1.42"/>
    </reaction>
</comment>
<dbReference type="PROSITE" id="PS00770">
    <property type="entry name" value="AA_TRANSFER_CLASS_4"/>
    <property type="match status" value="1"/>
</dbReference>
<dbReference type="Pfam" id="PF01063">
    <property type="entry name" value="Aminotran_4"/>
    <property type="match status" value="1"/>
</dbReference>
<dbReference type="InterPro" id="IPR018300">
    <property type="entry name" value="Aminotrans_IV_CS"/>
</dbReference>
<dbReference type="Gene3D" id="3.30.470.10">
    <property type="match status" value="1"/>
</dbReference>
<comment type="similarity">
    <text evidence="6 14">Belongs to the class-IV pyridoxal-phosphate-dependent aminotransferase family.</text>
</comment>
<comment type="function">
    <text evidence="2">Acts on leucine, isoleucine and valine.</text>
</comment>
<keyword evidence="16" id="KW-0808">Transferase</keyword>
<accession>A0A2T6AYQ5</accession>
<dbReference type="GO" id="GO:0005829">
    <property type="term" value="C:cytosol"/>
    <property type="evidence" value="ECO:0007669"/>
    <property type="project" value="TreeGrafter"/>
</dbReference>
<dbReference type="InterPro" id="IPR050571">
    <property type="entry name" value="Class-IV_PLP-Dep_Aminotrnsfr"/>
</dbReference>
<evidence type="ECO:0000256" key="1">
    <source>
        <dbReference type="ARBA" id="ARBA00001933"/>
    </source>
</evidence>
<dbReference type="InterPro" id="IPR036038">
    <property type="entry name" value="Aminotransferase-like"/>
</dbReference>
<evidence type="ECO:0000256" key="8">
    <source>
        <dbReference type="ARBA" id="ARBA00014472"/>
    </source>
</evidence>
<evidence type="ECO:0000256" key="5">
    <source>
        <dbReference type="ARBA" id="ARBA00005072"/>
    </source>
</evidence>
<comment type="catalytic activity">
    <reaction evidence="11">
        <text>L-valine + 2-oxoglutarate = 3-methyl-2-oxobutanoate + L-glutamate</text>
        <dbReference type="Rhea" id="RHEA:24813"/>
        <dbReference type="ChEBI" id="CHEBI:11851"/>
        <dbReference type="ChEBI" id="CHEBI:16810"/>
        <dbReference type="ChEBI" id="CHEBI:29985"/>
        <dbReference type="ChEBI" id="CHEBI:57762"/>
        <dbReference type="EC" id="2.6.1.42"/>
    </reaction>
</comment>
<evidence type="ECO:0000313" key="16">
    <source>
        <dbReference type="EMBL" id="PTX48929.1"/>
    </source>
</evidence>
<evidence type="ECO:0000256" key="12">
    <source>
        <dbReference type="ARBA" id="ARBA00048798"/>
    </source>
</evidence>
<comment type="pathway">
    <text evidence="5">Amino-acid biosynthesis; L-leucine biosynthesis; L-leucine from 3-methyl-2-oxobutanoate: step 4/4.</text>
</comment>
<evidence type="ECO:0000256" key="2">
    <source>
        <dbReference type="ARBA" id="ARBA00003109"/>
    </source>
</evidence>
<dbReference type="InterPro" id="IPR001544">
    <property type="entry name" value="Aminotrans_IV"/>
</dbReference>
<keyword evidence="16" id="KW-0032">Aminotransferase</keyword>
<dbReference type="InterPro" id="IPR043131">
    <property type="entry name" value="BCAT-like_N"/>
</dbReference>
<evidence type="ECO:0000256" key="6">
    <source>
        <dbReference type="ARBA" id="ARBA00009320"/>
    </source>
</evidence>
<dbReference type="PANTHER" id="PTHR42743">
    <property type="entry name" value="AMINO-ACID AMINOTRANSFERASE"/>
    <property type="match status" value="1"/>
</dbReference>
<comment type="catalytic activity">
    <reaction evidence="13">
        <text>L-leucine + 2-oxoglutarate = 4-methyl-2-oxopentanoate + L-glutamate</text>
        <dbReference type="Rhea" id="RHEA:18321"/>
        <dbReference type="ChEBI" id="CHEBI:16810"/>
        <dbReference type="ChEBI" id="CHEBI:17865"/>
        <dbReference type="ChEBI" id="CHEBI:29985"/>
        <dbReference type="ChEBI" id="CHEBI:57427"/>
        <dbReference type="EC" id="2.6.1.42"/>
    </reaction>
</comment>
<comment type="pathway">
    <text evidence="3">Amino-acid biosynthesis; L-isoleucine biosynthesis; L-isoleucine from 2-oxobutanoate: step 4/4.</text>
</comment>
<dbReference type="GO" id="GO:0004084">
    <property type="term" value="F:branched-chain-amino-acid transaminase activity"/>
    <property type="evidence" value="ECO:0007669"/>
    <property type="project" value="UniProtKB-EC"/>
</dbReference>
<evidence type="ECO:0000256" key="13">
    <source>
        <dbReference type="ARBA" id="ARBA00049229"/>
    </source>
</evidence>
<evidence type="ECO:0000256" key="10">
    <source>
        <dbReference type="ARBA" id="ARBA00023304"/>
    </source>
</evidence>
<organism evidence="16 17">
    <name type="scientific">Gemmobacter caeni</name>
    <dbReference type="NCBI Taxonomy" id="589035"/>
    <lineage>
        <taxon>Bacteria</taxon>
        <taxon>Pseudomonadati</taxon>
        <taxon>Pseudomonadota</taxon>
        <taxon>Alphaproteobacteria</taxon>
        <taxon>Rhodobacterales</taxon>
        <taxon>Paracoccaceae</taxon>
        <taxon>Gemmobacter</taxon>
    </lineage>
</organism>
<comment type="pathway">
    <text evidence="4">Amino-acid biosynthesis; L-valine biosynthesis; L-valine from pyruvate: step 4/4.</text>
</comment>
<keyword evidence="9 15" id="KW-0663">Pyridoxal phosphate</keyword>
<reference evidence="16 17" key="1">
    <citation type="submission" date="2018-04" db="EMBL/GenBank/DDBJ databases">
        <title>Genomic Encyclopedia of Archaeal and Bacterial Type Strains, Phase II (KMG-II): from individual species to whole genera.</title>
        <authorList>
            <person name="Goeker M."/>
        </authorList>
    </citation>
    <scope>NUCLEOTIDE SEQUENCE [LARGE SCALE GENOMIC DNA]</scope>
    <source>
        <strain evidence="16 17">DSM 21823</strain>
    </source>
</reference>
<evidence type="ECO:0000256" key="3">
    <source>
        <dbReference type="ARBA" id="ARBA00004824"/>
    </source>
</evidence>
<comment type="cofactor">
    <cofactor evidence="1 15">
        <name>pyridoxal 5'-phosphate</name>
        <dbReference type="ChEBI" id="CHEBI:597326"/>
    </cofactor>
</comment>
<dbReference type="AlphaFoldDB" id="A0A2T6AYQ5"/>
<dbReference type="CDD" id="cd00449">
    <property type="entry name" value="PLPDE_IV"/>
    <property type="match status" value="1"/>
</dbReference>
<evidence type="ECO:0000256" key="15">
    <source>
        <dbReference type="RuleBase" id="RU004516"/>
    </source>
</evidence>